<reference evidence="3" key="1">
    <citation type="submission" date="2018-12" db="EMBL/GenBank/DDBJ databases">
        <title>Tengunoibacter tsumagoiensis gen. nov., sp. nov., Dictyobacter kobayashii sp. nov., D. alpinus sp. nov., and D. joshuensis sp. nov. and description of Dictyobacteraceae fam. nov. within the order Ktedonobacterales isolated from Tengu-no-mugimeshi.</title>
        <authorList>
            <person name="Wang C.M."/>
            <person name="Zheng Y."/>
            <person name="Sakai Y."/>
            <person name="Toyoda A."/>
            <person name="Minakuchi Y."/>
            <person name="Abe K."/>
            <person name="Yokota A."/>
            <person name="Yabe S."/>
        </authorList>
    </citation>
    <scope>NUCLEOTIDE SEQUENCE [LARGE SCALE GENOMIC DNA]</scope>
    <source>
        <strain evidence="3">Uno3</strain>
    </source>
</reference>
<keyword evidence="1" id="KW-0472">Membrane</keyword>
<keyword evidence="1" id="KW-0812">Transmembrane</keyword>
<dbReference type="RefSeq" id="WP_126579476.1">
    <property type="nucleotide sequence ID" value="NZ_BIFR01000001.1"/>
</dbReference>
<dbReference type="EMBL" id="BIFR01000001">
    <property type="protein sequence ID" value="GCE11801.1"/>
    <property type="molecule type" value="Genomic_DNA"/>
</dbReference>
<feature type="transmembrane region" description="Helical" evidence="1">
    <location>
        <begin position="167"/>
        <end position="185"/>
    </location>
</feature>
<dbReference type="OrthoDB" id="9823932at2"/>
<feature type="transmembrane region" description="Helical" evidence="1">
    <location>
        <begin position="60"/>
        <end position="78"/>
    </location>
</feature>
<evidence type="ECO:0000256" key="1">
    <source>
        <dbReference type="SAM" id="Phobius"/>
    </source>
</evidence>
<sequence>MNKNILLSEQTPDIQETQINETGFDEILFFSIFMALGSLVVYGLLALIEALSLLWSPLSIPGYLLLLVLSAFIMYVYLAEGDFTKHENSSFHLSMSLLCIIVTVVSFSQLSRQLALTLGGFAAAQNGYWHWLRFGISHLLDSALFNLPSDYNWNLSEIEPTNFWTRTYVFLYDLSVQIFVVAVVLQRLQFTRQHWSMRKTARYRTYFHYLLARARTWILLFVWGLPILFFLGVTANDGISLHGVLTTLKVGTPVVFTLWLLWYSLLALSLRGRWNRLLALGVSLACIGSLTFTFPAFVAFLTSH</sequence>
<feature type="transmembrane region" description="Helical" evidence="1">
    <location>
        <begin position="277"/>
        <end position="301"/>
    </location>
</feature>
<name>A0A401ZY81_9CHLR</name>
<organism evidence="2 3">
    <name type="scientific">Tengunoibacter tsumagoiensis</name>
    <dbReference type="NCBI Taxonomy" id="2014871"/>
    <lineage>
        <taxon>Bacteria</taxon>
        <taxon>Bacillati</taxon>
        <taxon>Chloroflexota</taxon>
        <taxon>Ktedonobacteria</taxon>
        <taxon>Ktedonobacterales</taxon>
        <taxon>Dictyobacteraceae</taxon>
        <taxon>Tengunoibacter</taxon>
    </lineage>
</organism>
<feature type="transmembrane region" description="Helical" evidence="1">
    <location>
        <begin position="90"/>
        <end position="107"/>
    </location>
</feature>
<feature type="transmembrane region" description="Helical" evidence="1">
    <location>
        <begin position="250"/>
        <end position="270"/>
    </location>
</feature>
<dbReference type="Proteomes" id="UP000287352">
    <property type="component" value="Unassembled WGS sequence"/>
</dbReference>
<proteinExistence type="predicted"/>
<gene>
    <name evidence="2" type="ORF">KTT_16600</name>
</gene>
<feature type="transmembrane region" description="Helical" evidence="1">
    <location>
        <begin position="206"/>
        <end position="230"/>
    </location>
</feature>
<feature type="transmembrane region" description="Helical" evidence="1">
    <location>
        <begin position="27"/>
        <end position="48"/>
    </location>
</feature>
<dbReference type="AlphaFoldDB" id="A0A401ZY81"/>
<protein>
    <submittedName>
        <fullName evidence="2">Uncharacterized protein</fullName>
    </submittedName>
</protein>
<keyword evidence="3" id="KW-1185">Reference proteome</keyword>
<evidence type="ECO:0000313" key="2">
    <source>
        <dbReference type="EMBL" id="GCE11801.1"/>
    </source>
</evidence>
<evidence type="ECO:0000313" key="3">
    <source>
        <dbReference type="Proteomes" id="UP000287352"/>
    </source>
</evidence>
<accession>A0A401ZY81</accession>
<keyword evidence="1" id="KW-1133">Transmembrane helix</keyword>
<comment type="caution">
    <text evidence="2">The sequence shown here is derived from an EMBL/GenBank/DDBJ whole genome shotgun (WGS) entry which is preliminary data.</text>
</comment>